<feature type="non-terminal residue" evidence="1">
    <location>
        <position position="1"/>
    </location>
</feature>
<dbReference type="AlphaFoldDB" id="A0A392T888"/>
<organism evidence="1 2">
    <name type="scientific">Trifolium medium</name>
    <dbReference type="NCBI Taxonomy" id="97028"/>
    <lineage>
        <taxon>Eukaryota</taxon>
        <taxon>Viridiplantae</taxon>
        <taxon>Streptophyta</taxon>
        <taxon>Embryophyta</taxon>
        <taxon>Tracheophyta</taxon>
        <taxon>Spermatophyta</taxon>
        <taxon>Magnoliopsida</taxon>
        <taxon>eudicotyledons</taxon>
        <taxon>Gunneridae</taxon>
        <taxon>Pentapetalae</taxon>
        <taxon>rosids</taxon>
        <taxon>fabids</taxon>
        <taxon>Fabales</taxon>
        <taxon>Fabaceae</taxon>
        <taxon>Papilionoideae</taxon>
        <taxon>50 kb inversion clade</taxon>
        <taxon>NPAAA clade</taxon>
        <taxon>Hologalegina</taxon>
        <taxon>IRL clade</taxon>
        <taxon>Trifolieae</taxon>
        <taxon>Trifolium</taxon>
    </lineage>
</organism>
<evidence type="ECO:0000313" key="2">
    <source>
        <dbReference type="Proteomes" id="UP000265520"/>
    </source>
</evidence>
<accession>A0A392T888</accession>
<dbReference type="EMBL" id="LXQA010526018">
    <property type="protein sequence ID" value="MCI57268.1"/>
    <property type="molecule type" value="Genomic_DNA"/>
</dbReference>
<protein>
    <submittedName>
        <fullName evidence="1">Uncharacterized protein</fullName>
    </submittedName>
</protein>
<dbReference type="Proteomes" id="UP000265520">
    <property type="component" value="Unassembled WGS sequence"/>
</dbReference>
<reference evidence="1 2" key="1">
    <citation type="journal article" date="2018" name="Front. Plant Sci.">
        <title>Red Clover (Trifolium pratense) and Zigzag Clover (T. medium) - A Picture of Genomic Similarities and Differences.</title>
        <authorList>
            <person name="Dluhosova J."/>
            <person name="Istvanek J."/>
            <person name="Nedelnik J."/>
            <person name="Repkova J."/>
        </authorList>
    </citation>
    <scope>NUCLEOTIDE SEQUENCE [LARGE SCALE GENOMIC DNA]</scope>
    <source>
        <strain evidence="2">cv. 10/8</strain>
        <tissue evidence="1">Leaf</tissue>
    </source>
</reference>
<feature type="non-terminal residue" evidence="1">
    <location>
        <position position="75"/>
    </location>
</feature>
<name>A0A392T888_9FABA</name>
<keyword evidence="2" id="KW-1185">Reference proteome</keyword>
<sequence>NNSGCEIAASRSRLGYESGCVTGAGRVIADLRTRAGIDTGRVIGANRMVHNEIAVAGLCVNSDSGADGGSLNRFK</sequence>
<proteinExistence type="predicted"/>
<comment type="caution">
    <text evidence="1">The sequence shown here is derived from an EMBL/GenBank/DDBJ whole genome shotgun (WGS) entry which is preliminary data.</text>
</comment>
<evidence type="ECO:0000313" key="1">
    <source>
        <dbReference type="EMBL" id="MCI57268.1"/>
    </source>
</evidence>